<name>A0A4V2XJ37_9ACTN</name>
<dbReference type="PRINTS" id="PR00385">
    <property type="entry name" value="P450"/>
</dbReference>
<comment type="caution">
    <text evidence="9">The sequence shown here is derived from an EMBL/GenBank/DDBJ whole genome shotgun (WGS) entry which is preliminary data.</text>
</comment>
<dbReference type="AlphaFoldDB" id="A0A4V2XJ37"/>
<keyword evidence="3 7" id="KW-0479">Metal-binding</keyword>
<proteinExistence type="inferred from homology"/>
<feature type="binding site" description="axial binding residue" evidence="7">
    <location>
        <position position="395"/>
    </location>
    <ligand>
        <name>heme</name>
        <dbReference type="ChEBI" id="CHEBI:30413"/>
    </ligand>
    <ligandPart>
        <name>Fe</name>
        <dbReference type="ChEBI" id="CHEBI:18248"/>
    </ligandPart>
</feature>
<dbReference type="Gene3D" id="1.10.630.10">
    <property type="entry name" value="Cytochrome P450"/>
    <property type="match status" value="1"/>
</dbReference>
<evidence type="ECO:0000256" key="8">
    <source>
        <dbReference type="RuleBase" id="RU000461"/>
    </source>
</evidence>
<dbReference type="InterPro" id="IPR036396">
    <property type="entry name" value="Cyt_P450_sf"/>
</dbReference>
<comment type="cofactor">
    <cofactor evidence="7">
        <name>heme</name>
        <dbReference type="ChEBI" id="CHEBI:30413"/>
    </cofactor>
</comment>
<dbReference type="InterPro" id="IPR001128">
    <property type="entry name" value="Cyt_P450"/>
</dbReference>
<keyword evidence="4 8" id="KW-0560">Oxidoreductase</keyword>
<evidence type="ECO:0000256" key="5">
    <source>
        <dbReference type="ARBA" id="ARBA00023004"/>
    </source>
</evidence>
<dbReference type="RefSeq" id="WP_132338294.1">
    <property type="nucleotide sequence ID" value="NZ_SMJZ01000167.1"/>
</dbReference>
<evidence type="ECO:0000256" key="7">
    <source>
        <dbReference type="PIRSR" id="PIRSR602401-1"/>
    </source>
</evidence>
<dbReference type="InterPro" id="IPR017972">
    <property type="entry name" value="Cyt_P450_CS"/>
</dbReference>
<comment type="similarity">
    <text evidence="1 8">Belongs to the cytochrome P450 family.</text>
</comment>
<dbReference type="GO" id="GO:0020037">
    <property type="term" value="F:heme binding"/>
    <property type="evidence" value="ECO:0007669"/>
    <property type="project" value="InterPro"/>
</dbReference>
<gene>
    <name evidence="9" type="ORF">E1267_32730</name>
</gene>
<keyword evidence="5 7" id="KW-0408">Iron</keyword>
<keyword evidence="6 8" id="KW-0503">Monooxygenase</keyword>
<dbReference type="PANTHER" id="PTHR24291:SF50">
    <property type="entry name" value="BIFUNCTIONAL ALBAFLAVENONE MONOOXYGENASE_TERPENE SYNTHASE"/>
    <property type="match status" value="1"/>
</dbReference>
<dbReference type="GO" id="GO:0016705">
    <property type="term" value="F:oxidoreductase activity, acting on paired donors, with incorporation or reduction of molecular oxygen"/>
    <property type="evidence" value="ECO:0007669"/>
    <property type="project" value="InterPro"/>
</dbReference>
<dbReference type="SUPFAM" id="SSF48264">
    <property type="entry name" value="Cytochrome P450"/>
    <property type="match status" value="1"/>
</dbReference>
<dbReference type="PANTHER" id="PTHR24291">
    <property type="entry name" value="CYTOCHROME P450 FAMILY 4"/>
    <property type="match status" value="1"/>
</dbReference>
<evidence type="ECO:0000256" key="3">
    <source>
        <dbReference type="ARBA" id="ARBA00022723"/>
    </source>
</evidence>
<reference evidence="9 10" key="1">
    <citation type="submission" date="2019-02" db="EMBL/GenBank/DDBJ databases">
        <title>Draft genome sequences of novel Actinobacteria.</title>
        <authorList>
            <person name="Sahin N."/>
            <person name="Ay H."/>
            <person name="Saygin H."/>
        </authorList>
    </citation>
    <scope>NUCLEOTIDE SEQUENCE [LARGE SCALE GENOMIC DNA]</scope>
    <source>
        <strain evidence="9 10">KC201</strain>
    </source>
</reference>
<evidence type="ECO:0000256" key="4">
    <source>
        <dbReference type="ARBA" id="ARBA00023002"/>
    </source>
</evidence>
<protein>
    <submittedName>
        <fullName evidence="9">Cytochrome P450</fullName>
    </submittedName>
</protein>
<dbReference type="GO" id="GO:0004497">
    <property type="term" value="F:monooxygenase activity"/>
    <property type="evidence" value="ECO:0007669"/>
    <property type="project" value="UniProtKB-KW"/>
</dbReference>
<dbReference type="EMBL" id="SMJZ01000167">
    <property type="protein sequence ID" value="TDC01146.1"/>
    <property type="molecule type" value="Genomic_DNA"/>
</dbReference>
<dbReference type="Pfam" id="PF00067">
    <property type="entry name" value="p450"/>
    <property type="match status" value="1"/>
</dbReference>
<dbReference type="PROSITE" id="PS00086">
    <property type="entry name" value="CYTOCHROME_P450"/>
    <property type="match status" value="1"/>
</dbReference>
<evidence type="ECO:0000313" key="10">
    <source>
        <dbReference type="Proteomes" id="UP000295157"/>
    </source>
</evidence>
<accession>A0A4V2XJ37</accession>
<keyword evidence="2 7" id="KW-0349">Heme</keyword>
<dbReference type="PRINTS" id="PR00463">
    <property type="entry name" value="EP450I"/>
</dbReference>
<dbReference type="InterPro" id="IPR002401">
    <property type="entry name" value="Cyt_P450_E_grp-I"/>
</dbReference>
<dbReference type="OrthoDB" id="3217230at2"/>
<dbReference type="Proteomes" id="UP000295157">
    <property type="component" value="Unassembled WGS sequence"/>
</dbReference>
<dbReference type="InterPro" id="IPR050196">
    <property type="entry name" value="Cytochrome_P450_Monoox"/>
</dbReference>
<organism evidence="9 10">
    <name type="scientific">Nonomuraea longispora</name>
    <dbReference type="NCBI Taxonomy" id="1848320"/>
    <lineage>
        <taxon>Bacteria</taxon>
        <taxon>Bacillati</taxon>
        <taxon>Actinomycetota</taxon>
        <taxon>Actinomycetes</taxon>
        <taxon>Streptosporangiales</taxon>
        <taxon>Streptosporangiaceae</taxon>
        <taxon>Nonomuraea</taxon>
    </lineage>
</organism>
<keyword evidence="10" id="KW-1185">Reference proteome</keyword>
<dbReference type="GO" id="GO:0005506">
    <property type="term" value="F:iron ion binding"/>
    <property type="evidence" value="ECO:0007669"/>
    <property type="project" value="InterPro"/>
</dbReference>
<evidence type="ECO:0000256" key="2">
    <source>
        <dbReference type="ARBA" id="ARBA00022617"/>
    </source>
</evidence>
<evidence type="ECO:0000256" key="6">
    <source>
        <dbReference type="ARBA" id="ARBA00023033"/>
    </source>
</evidence>
<sequence>MPTETTAAREARSIPFYRLVLAHRRSPVKAFEEAARRAAGEIVRLETGLFRPYLVTHPDHVQHLVRHAQPNYLRQGLFWDQLAPVVGEGILSEGDIWRESRDILQPLFTARYVDSLGERMTETIDRLLEQTIVPGKPFDVADTVTRVVHPAIVRLFFGGSISDEDIRRLQPAYNAAITSQAIRLLLPTVPAGFPLPGDRAFRRAFRIINEVVYPRIHEARAQDGDERDVVSALCRARRDEPGMSGDRKIRNDLVSMYGAATETSATVLTWALLSLHNHPEIAVKVQEEIDRVVGGEQVSVAHLPELHYLGMFLQEVLRLYPGGWLMPRRSVATAVVDGVTIRAGSTVITSPYLTHRLADFWDRPLEFDPDRFAATGKPRRHRYAYFPFGGGPHQCLGQHLFMMEAKVYLASLLSRHRVMIDAAGPISPRLATVLQPDRPVTMTLTKRS</sequence>
<evidence type="ECO:0000313" key="9">
    <source>
        <dbReference type="EMBL" id="TDC01146.1"/>
    </source>
</evidence>
<evidence type="ECO:0000256" key="1">
    <source>
        <dbReference type="ARBA" id="ARBA00010617"/>
    </source>
</evidence>